<organism evidence="2">
    <name type="scientific">Siphoviridae sp. ctvyM23</name>
    <dbReference type="NCBI Taxonomy" id="2826514"/>
    <lineage>
        <taxon>Viruses</taxon>
        <taxon>Duplodnaviria</taxon>
        <taxon>Heunggongvirae</taxon>
        <taxon>Uroviricota</taxon>
        <taxon>Caudoviricetes</taxon>
    </lineage>
</organism>
<evidence type="ECO:0000256" key="1">
    <source>
        <dbReference type="SAM" id="MobiDB-lite"/>
    </source>
</evidence>
<feature type="region of interest" description="Disordered" evidence="1">
    <location>
        <begin position="118"/>
        <end position="179"/>
    </location>
</feature>
<evidence type="ECO:0000313" key="2">
    <source>
        <dbReference type="EMBL" id="DAD81814.1"/>
    </source>
</evidence>
<reference evidence="2" key="1">
    <citation type="journal article" date="2021" name="Proc. Natl. Acad. Sci. U.S.A.">
        <title>A Catalog of Tens of Thousands of Viruses from Human Metagenomes Reveals Hidden Associations with Chronic Diseases.</title>
        <authorList>
            <person name="Tisza M.J."/>
            <person name="Buck C.B."/>
        </authorList>
    </citation>
    <scope>NUCLEOTIDE SEQUENCE</scope>
    <source>
        <strain evidence="2">CtvyM23</strain>
    </source>
</reference>
<accession>A0A8S5MHX8</accession>
<dbReference type="EMBL" id="BK014908">
    <property type="protein sequence ID" value="DAD81814.1"/>
    <property type="molecule type" value="Genomic_DNA"/>
</dbReference>
<feature type="compositionally biased region" description="Low complexity" evidence="1">
    <location>
        <begin position="120"/>
        <end position="136"/>
    </location>
</feature>
<name>A0A8S5MHX8_9CAUD</name>
<feature type="compositionally biased region" description="Acidic residues" evidence="1">
    <location>
        <begin position="170"/>
        <end position="179"/>
    </location>
</feature>
<proteinExistence type="predicted"/>
<protein>
    <submittedName>
        <fullName evidence="2">Uncharacterized protein</fullName>
    </submittedName>
</protein>
<feature type="compositionally biased region" description="Low complexity" evidence="1">
    <location>
        <begin position="153"/>
        <end position="162"/>
    </location>
</feature>
<sequence>MSLLGSSKYVALNAYMKDVAALQRHGESSAIAINNNPLYNNVAKFMHNWHTAYNAGDADKANELINSPMGVFMSQADNAGGAWQNWRSYALSATNQLMLDKQKEANEAQMAQQKEELAAKSDQQQQQTIKSQQTAKYYHQQDTKNSSILADKNSSGSSVNNSLGAKDSYFNDDEIEEWY</sequence>